<evidence type="ECO:0000313" key="3">
    <source>
        <dbReference type="Proteomes" id="UP000037460"/>
    </source>
</evidence>
<feature type="compositionally biased region" description="Low complexity" evidence="1">
    <location>
        <begin position="121"/>
        <end position="133"/>
    </location>
</feature>
<comment type="caution">
    <text evidence="2">The sequence shown here is derived from an EMBL/GenBank/DDBJ whole genome shotgun (WGS) entry which is preliminary data.</text>
</comment>
<reference evidence="3" key="1">
    <citation type="journal article" date="2015" name="PLoS Genet.">
        <title>Genome Sequence and Transcriptome Analyses of Chrysochromulina tobin: Metabolic Tools for Enhanced Algal Fitness in the Prominent Order Prymnesiales (Haptophyceae).</title>
        <authorList>
            <person name="Hovde B.T."/>
            <person name="Deodato C.R."/>
            <person name="Hunsperger H.M."/>
            <person name="Ryken S.A."/>
            <person name="Yost W."/>
            <person name="Jha R.K."/>
            <person name="Patterson J."/>
            <person name="Monnat R.J. Jr."/>
            <person name="Barlow S.B."/>
            <person name="Starkenburg S.R."/>
            <person name="Cattolico R.A."/>
        </authorList>
    </citation>
    <scope>NUCLEOTIDE SEQUENCE</scope>
    <source>
        <strain evidence="3">CCMP291</strain>
    </source>
</reference>
<dbReference type="Proteomes" id="UP000037460">
    <property type="component" value="Unassembled WGS sequence"/>
</dbReference>
<organism evidence="2 3">
    <name type="scientific">Chrysochromulina tobinii</name>
    <dbReference type="NCBI Taxonomy" id="1460289"/>
    <lineage>
        <taxon>Eukaryota</taxon>
        <taxon>Haptista</taxon>
        <taxon>Haptophyta</taxon>
        <taxon>Prymnesiophyceae</taxon>
        <taxon>Prymnesiales</taxon>
        <taxon>Chrysochromulinaceae</taxon>
        <taxon>Chrysochromulina</taxon>
    </lineage>
</organism>
<accession>A0A0M0JNS8</accession>
<feature type="region of interest" description="Disordered" evidence="1">
    <location>
        <begin position="121"/>
        <end position="143"/>
    </location>
</feature>
<dbReference type="EMBL" id="JWZX01002614">
    <property type="protein sequence ID" value="KOO28140.1"/>
    <property type="molecule type" value="Genomic_DNA"/>
</dbReference>
<feature type="region of interest" description="Disordered" evidence="1">
    <location>
        <begin position="59"/>
        <end position="81"/>
    </location>
</feature>
<gene>
    <name evidence="2" type="ORF">Ctob_009895</name>
</gene>
<keyword evidence="3" id="KW-1185">Reference proteome</keyword>
<protein>
    <submittedName>
        <fullName evidence="2">Uncharacterized protein</fullName>
    </submittedName>
</protein>
<feature type="compositionally biased region" description="Polar residues" evidence="1">
    <location>
        <begin position="134"/>
        <end position="143"/>
    </location>
</feature>
<evidence type="ECO:0000313" key="2">
    <source>
        <dbReference type="EMBL" id="KOO28140.1"/>
    </source>
</evidence>
<sequence>MFAAFRSVARLLPTAPRPSMPGPSMLMCALGAVRHKYAGGQNAVWWQPMLPALAPQLVPNTPGKGNRKKKMQQRRAQSVTMQARRIEGNRRASIFRKLKNEEHHDKVKDIYRQYAEMLRAKAGAGAAPTSTTGEKSGSAQPTS</sequence>
<proteinExistence type="predicted"/>
<name>A0A0M0JNS8_9EUKA</name>
<evidence type="ECO:0000256" key="1">
    <source>
        <dbReference type="SAM" id="MobiDB-lite"/>
    </source>
</evidence>
<dbReference type="AlphaFoldDB" id="A0A0M0JNS8"/>